<dbReference type="EMBL" id="AP023418">
    <property type="protein sequence ID" value="BCK81180.1"/>
    <property type="molecule type" value="Genomic_DNA"/>
</dbReference>
<evidence type="ECO:0000256" key="1">
    <source>
        <dbReference type="SAM" id="Coils"/>
    </source>
</evidence>
<proteinExistence type="predicted"/>
<organism evidence="2 3">
    <name type="scientific">Vescimonas coprocola</name>
    <dbReference type="NCBI Taxonomy" id="2714355"/>
    <lineage>
        <taxon>Bacteria</taxon>
        <taxon>Bacillati</taxon>
        <taxon>Bacillota</taxon>
        <taxon>Clostridia</taxon>
        <taxon>Eubacteriales</taxon>
        <taxon>Oscillospiraceae</taxon>
        <taxon>Vescimonas</taxon>
    </lineage>
</organism>
<dbReference type="KEGG" id="vcop:MM50RIKEN_09430"/>
<feature type="coiled-coil region" evidence="1">
    <location>
        <begin position="352"/>
        <end position="379"/>
    </location>
</feature>
<gene>
    <name evidence="2" type="ORF">MM50RIKEN_09430</name>
</gene>
<name>A0A810PZT0_9FIRM</name>
<sequence length="380" mass="43912">MNRANLEQIFGRYVKRFPELNTGGHDEVYKWEIAAQFRPMIDRALAADDTSFPKRLVDVVQLTEQTIDNRYELSFYALSDYAKREPTAVRQALRDLLEPDGGDLQVRNHRFTGFLNFCQTMHEKYYRDRWRYQAGIRLPMMITGFYDPEHYYLYKALQAKRFADCVEFYDNWGSGTQMDLQVYHRMCDELVKAIRDCPALLETNRGRADYARGPIHPDEALHLLAFDIIYCCSVYGLFDGIHYTMRNGQERKAYLAKIDAARAAAEERAKAEEQVARLEHAEEFFEERLSAGSPIAHRSFGVGRVIGRPGKYLIEVEFPEKSRSVTLVWRDCIKSGIISLKTGVDKGEYDELSALLSRADRIRQEAAAAEEKLAAYAEYL</sequence>
<accession>A0A810PZT0</accession>
<evidence type="ECO:0000313" key="3">
    <source>
        <dbReference type="Proteomes" id="UP000681035"/>
    </source>
</evidence>
<dbReference type="AlphaFoldDB" id="A0A810PZT0"/>
<keyword evidence="1" id="KW-0175">Coiled coil</keyword>
<dbReference type="RefSeq" id="WP_213541943.1">
    <property type="nucleotide sequence ID" value="NZ_AP023418.1"/>
</dbReference>
<reference evidence="2" key="1">
    <citation type="submission" date="2020-09" db="EMBL/GenBank/DDBJ databases">
        <title>New species isolated from human feces.</title>
        <authorList>
            <person name="Kitahara M."/>
            <person name="Shigeno Y."/>
            <person name="Shime M."/>
            <person name="Matsumoto Y."/>
            <person name="Nakamura S."/>
            <person name="Motooka D."/>
            <person name="Fukuoka S."/>
            <person name="Nishikawa H."/>
            <person name="Benno Y."/>
        </authorList>
    </citation>
    <scope>NUCLEOTIDE SEQUENCE</scope>
    <source>
        <strain evidence="2">MM50</strain>
    </source>
</reference>
<keyword evidence="3" id="KW-1185">Reference proteome</keyword>
<dbReference type="Proteomes" id="UP000681035">
    <property type="component" value="Chromosome"/>
</dbReference>
<feature type="coiled-coil region" evidence="1">
    <location>
        <begin position="255"/>
        <end position="288"/>
    </location>
</feature>
<protein>
    <submittedName>
        <fullName evidence="2">Uncharacterized protein</fullName>
    </submittedName>
</protein>
<evidence type="ECO:0000313" key="2">
    <source>
        <dbReference type="EMBL" id="BCK81180.1"/>
    </source>
</evidence>